<dbReference type="Proteomes" id="UP000028194">
    <property type="component" value="Chromosome"/>
</dbReference>
<name>A0A075MV98_9ARCH</name>
<reference evidence="3 4" key="1">
    <citation type="journal article" date="2014" name="PLoS ONE">
        <title>Genome Sequence of Candidatus Nitrososphaera evergladensis from Group I.1b Enriched from Everglades Soil Reveals Novel Genomic Features of the Ammonia-Oxidizing Archaea.</title>
        <authorList>
            <person name="Zhalnina K.V."/>
            <person name="Dias R."/>
            <person name="Leonard M.T."/>
            <person name="Dorr de Quadros P."/>
            <person name="Camargo F.A."/>
            <person name="Drew J.C."/>
            <person name="Farmerie W.G."/>
            <person name="Daroub S.H."/>
            <person name="Triplett E.W."/>
        </authorList>
    </citation>
    <scope>NUCLEOTIDE SEQUENCE [LARGE SCALE GENOMIC DNA]</scope>
    <source>
        <strain evidence="3 4">SR1</strain>
    </source>
</reference>
<keyword evidence="4" id="KW-1185">Reference proteome</keyword>
<proteinExistence type="predicted"/>
<accession>A0A075MV98</accession>
<dbReference type="HOGENOM" id="CLU_1493021_0_0_2"/>
<organism evidence="3 4">
    <name type="scientific">Candidatus Nitrososphaera evergladensis SR1</name>
    <dbReference type="NCBI Taxonomy" id="1459636"/>
    <lineage>
        <taxon>Archaea</taxon>
        <taxon>Nitrososphaerota</taxon>
        <taxon>Nitrososphaeria</taxon>
        <taxon>Nitrososphaerales</taxon>
        <taxon>Nitrososphaeraceae</taxon>
        <taxon>Nitrososphaera</taxon>
    </lineage>
</organism>
<protein>
    <submittedName>
        <fullName evidence="3">C2H2 type zinc finger protein</fullName>
    </submittedName>
</protein>
<sequence>MTRRVPDRSKDTIDSAVHRSMVDTEKINRAIERVARGDDDFIDDAIGKLKDLQFPAFKHKILEHVRNKTQDQDIIGLFEGLDGYIAFKDAYHIRKIIEENGTKYKQQYQISDETRKRPNFARQKIRGGGIKEREVANKSEERKDYPEIPPTTQSNYICDKCGKEFQNQHDLVNHKRFEGD</sequence>
<dbReference type="PROSITE" id="PS50157">
    <property type="entry name" value="ZINC_FINGER_C2H2_2"/>
    <property type="match status" value="1"/>
</dbReference>
<dbReference type="OrthoDB" id="12028at2157"/>
<dbReference type="AlphaFoldDB" id="A0A075MV98"/>
<gene>
    <name evidence="3" type="ORF">NTE_01126</name>
</gene>
<dbReference type="GeneID" id="41596940"/>
<dbReference type="RefSeq" id="WP_148700009.1">
    <property type="nucleotide sequence ID" value="NZ_CP007174.1"/>
</dbReference>
<feature type="compositionally biased region" description="Basic and acidic residues" evidence="1">
    <location>
        <begin position="129"/>
        <end position="146"/>
    </location>
</feature>
<evidence type="ECO:0000313" key="4">
    <source>
        <dbReference type="Proteomes" id="UP000028194"/>
    </source>
</evidence>
<evidence type="ECO:0000259" key="2">
    <source>
        <dbReference type="PROSITE" id="PS50157"/>
    </source>
</evidence>
<feature type="domain" description="C2H2-type" evidence="2">
    <location>
        <begin position="156"/>
        <end position="180"/>
    </location>
</feature>
<feature type="region of interest" description="Disordered" evidence="1">
    <location>
        <begin position="124"/>
        <end position="153"/>
    </location>
</feature>
<evidence type="ECO:0000313" key="3">
    <source>
        <dbReference type="EMBL" id="AIF83199.1"/>
    </source>
</evidence>
<dbReference type="InterPro" id="IPR013087">
    <property type="entry name" value="Znf_C2H2_type"/>
</dbReference>
<dbReference type="KEGG" id="nev:NTE_01126"/>
<dbReference type="EMBL" id="CP007174">
    <property type="protein sequence ID" value="AIF83199.1"/>
    <property type="molecule type" value="Genomic_DNA"/>
</dbReference>
<evidence type="ECO:0000256" key="1">
    <source>
        <dbReference type="SAM" id="MobiDB-lite"/>
    </source>
</evidence>